<dbReference type="EMBL" id="BMNW01000004">
    <property type="protein sequence ID" value="GGM10801.1"/>
    <property type="molecule type" value="Genomic_DNA"/>
</dbReference>
<comment type="caution">
    <text evidence="2">The sequence shown here is derived from an EMBL/GenBank/DDBJ whole genome shotgun (WGS) entry which is preliminary data.</text>
</comment>
<dbReference type="SUPFAM" id="SSF51161">
    <property type="entry name" value="Trimeric LpxA-like enzymes"/>
    <property type="match status" value="1"/>
</dbReference>
<dbReference type="PANTHER" id="PTHR43300:SF11">
    <property type="entry name" value="ACETYLTRANSFERASE RV3034C-RELATED"/>
    <property type="match status" value="1"/>
</dbReference>
<evidence type="ECO:0000313" key="3">
    <source>
        <dbReference type="Proteomes" id="UP000616499"/>
    </source>
</evidence>
<dbReference type="InterPro" id="IPR011004">
    <property type="entry name" value="Trimer_LpxA-like_sf"/>
</dbReference>
<gene>
    <name evidence="2" type="ORF">GCM10009425_22290</name>
</gene>
<dbReference type="InterPro" id="IPR001451">
    <property type="entry name" value="Hexapep"/>
</dbReference>
<dbReference type="CDD" id="cd03349">
    <property type="entry name" value="LbH_XAT"/>
    <property type="match status" value="1"/>
</dbReference>
<dbReference type="Proteomes" id="UP000616499">
    <property type="component" value="Unassembled WGS sequence"/>
</dbReference>
<protein>
    <submittedName>
        <fullName evidence="2">Acetyltransferase</fullName>
    </submittedName>
</protein>
<sequence>MGFFEKLRSRSARKAIRRLPKLHRETAKLRELYPSYTIGTGTYGGLTVSDWHEGSTLMIGSYTSIAANVQIFLGGHHRIDWISCYPFPAMLDEAAHITDYGGTNGDVVIGSDVWLCSNAMILSGVSIGHGAVVAAGALVTKDVAPYEVVGGNPARHLKWRFPEAVRAQLLESCWWDWPEEEIRKVSPLLCSKDIDAFLSYCQSR</sequence>
<dbReference type="Pfam" id="PF00132">
    <property type="entry name" value="Hexapep"/>
    <property type="match status" value="1"/>
</dbReference>
<organism evidence="2 3">
    <name type="scientific">Pseudomonas asuensis</name>
    <dbReference type="NCBI Taxonomy" id="1825787"/>
    <lineage>
        <taxon>Bacteria</taxon>
        <taxon>Pseudomonadati</taxon>
        <taxon>Pseudomonadota</taxon>
        <taxon>Gammaproteobacteria</taxon>
        <taxon>Pseudomonadales</taxon>
        <taxon>Pseudomonadaceae</taxon>
        <taxon>Pseudomonas</taxon>
    </lineage>
</organism>
<reference evidence="3" key="1">
    <citation type="journal article" date="2019" name="Int. J. Syst. Evol. Microbiol.">
        <title>The Global Catalogue of Microorganisms (GCM) 10K type strain sequencing project: providing services to taxonomists for standard genome sequencing and annotation.</title>
        <authorList>
            <consortium name="The Broad Institute Genomics Platform"/>
            <consortium name="The Broad Institute Genome Sequencing Center for Infectious Disease"/>
            <person name="Wu L."/>
            <person name="Ma J."/>
        </authorList>
    </citation>
    <scope>NUCLEOTIDE SEQUENCE [LARGE SCALE GENOMIC DNA]</scope>
    <source>
        <strain evidence="3">JCM 13501</strain>
    </source>
</reference>
<name>A0ABQ2GTA2_9PSED</name>
<dbReference type="InterPro" id="IPR050179">
    <property type="entry name" value="Trans_hexapeptide_repeat"/>
</dbReference>
<keyword evidence="3" id="KW-1185">Reference proteome</keyword>
<dbReference type="Gene3D" id="2.160.10.10">
    <property type="entry name" value="Hexapeptide repeat proteins"/>
    <property type="match status" value="1"/>
</dbReference>
<dbReference type="PANTHER" id="PTHR43300">
    <property type="entry name" value="ACETYLTRANSFERASE"/>
    <property type="match status" value="1"/>
</dbReference>
<comment type="similarity">
    <text evidence="1">Belongs to the transferase hexapeptide repeat family.</text>
</comment>
<dbReference type="RefSeq" id="WP_188866191.1">
    <property type="nucleotide sequence ID" value="NZ_BMNW01000004.1"/>
</dbReference>
<evidence type="ECO:0000313" key="2">
    <source>
        <dbReference type="EMBL" id="GGM10801.1"/>
    </source>
</evidence>
<evidence type="ECO:0000256" key="1">
    <source>
        <dbReference type="ARBA" id="ARBA00007274"/>
    </source>
</evidence>
<proteinExistence type="inferred from homology"/>
<accession>A0ABQ2GTA2</accession>